<feature type="binding site" description="in other chain" evidence="3">
    <location>
        <position position="151"/>
    </location>
    <ligand>
        <name>substrate</name>
        <note>ligand shared between two neighboring subunits</note>
    </ligand>
</feature>
<dbReference type="GO" id="GO:0005829">
    <property type="term" value="C:cytosol"/>
    <property type="evidence" value="ECO:0007669"/>
    <property type="project" value="TreeGrafter"/>
</dbReference>
<evidence type="ECO:0000256" key="1">
    <source>
        <dbReference type="ARBA" id="ARBA00000177"/>
    </source>
</evidence>
<dbReference type="EC" id="4.1.3.36" evidence="3"/>
<sequence>MPNTHESAGTAQEFEDILYEVEETYAVITIDRPDSFNSFRSQTVDELIEALTLAWGDNQVRSIILTGSGQKAFCAGGDVKQKAKTGDYGPSRYGMFRISELHKTMRSVPKPIIAAVNGVAIGGGNVLNTLCDITIAATHARFGQAGPKVGSFDAGYGTAFLARIVGEKRAREMWYFCELIDAQKAEMWGLANEVVDAEKLMPRAKERARALGLKAPTALRFLKQSFNADSEMQTGFTNLAMSALDLYAHSPESHEGAAAFAEKRDPDFSSFDNAY</sequence>
<protein>
    <recommendedName>
        <fullName evidence="3">1,4-dihydroxy-2-naphthoyl-CoA synthase</fullName>
        <shortName evidence="3">DHNA-CoA synthase</shortName>
        <ecNumber evidence="3">4.1.3.36</ecNumber>
    </recommendedName>
</protein>
<proteinExistence type="inferred from homology"/>
<comment type="pathway">
    <text evidence="3">Quinol/quinone metabolism; menaquinone biosynthesis.</text>
</comment>
<dbReference type="SUPFAM" id="SSF52096">
    <property type="entry name" value="ClpP/crotonase"/>
    <property type="match status" value="1"/>
</dbReference>
<organism evidence="4 5">
    <name type="scientific">Brevibacterium sandarakinum</name>
    <dbReference type="NCBI Taxonomy" id="629680"/>
    <lineage>
        <taxon>Bacteria</taxon>
        <taxon>Bacillati</taxon>
        <taxon>Actinomycetota</taxon>
        <taxon>Actinomycetes</taxon>
        <taxon>Micrococcales</taxon>
        <taxon>Brevibacteriaceae</taxon>
        <taxon>Brevibacterium</taxon>
    </lineage>
</organism>
<dbReference type="InterPro" id="IPR010198">
    <property type="entry name" value="DHNA-CoA_synthase_MenB"/>
</dbReference>
<reference evidence="4" key="1">
    <citation type="submission" date="2016-10" db="EMBL/GenBank/DDBJ databases">
        <authorList>
            <person name="Varghese N."/>
            <person name="Submissions S."/>
        </authorList>
    </citation>
    <scope>NUCLEOTIDE SEQUENCE [LARGE SCALE GENOMIC DNA]</scope>
    <source>
        <strain evidence="4">DSM 22082</strain>
    </source>
</reference>
<dbReference type="PANTHER" id="PTHR43113">
    <property type="entry name" value="NUCLEOSIDE-DIPHOSPHATE-SUGAR EPIMERASE"/>
    <property type="match status" value="1"/>
</dbReference>
<name>A0A1H1RQ87_BRESA</name>
<keyword evidence="5" id="KW-1185">Reference proteome</keyword>
<dbReference type="OrthoDB" id="9807606at2"/>
<dbReference type="InterPro" id="IPR014748">
    <property type="entry name" value="Enoyl-CoA_hydra_C"/>
</dbReference>
<dbReference type="PANTHER" id="PTHR43113:SF1">
    <property type="entry name" value="1,4-DIHYDROXY-2-NAPHTHOYL-COA SYNTHASE, PEROXISOMAL"/>
    <property type="match status" value="1"/>
</dbReference>
<dbReference type="STRING" id="629680.SAMN04489751_1878"/>
<dbReference type="GO" id="GO:0008935">
    <property type="term" value="F:1,4-dihydroxy-2-naphthoyl-CoA synthase activity"/>
    <property type="evidence" value="ECO:0007669"/>
    <property type="project" value="UniProtKB-UniRule"/>
</dbReference>
<dbReference type="Gene3D" id="1.10.12.10">
    <property type="entry name" value="Lyase 2-enoyl-coa Hydratase, Chain A, domain 2"/>
    <property type="match status" value="1"/>
</dbReference>
<dbReference type="InterPro" id="IPR029045">
    <property type="entry name" value="ClpP/crotonase-like_dom_sf"/>
</dbReference>
<dbReference type="Pfam" id="PF00378">
    <property type="entry name" value="ECH_1"/>
    <property type="match status" value="1"/>
</dbReference>
<dbReference type="EMBL" id="LT629739">
    <property type="protein sequence ID" value="SDS37921.1"/>
    <property type="molecule type" value="Genomic_DNA"/>
</dbReference>
<feature type="binding site" evidence="3">
    <location>
        <position position="263"/>
    </location>
    <ligand>
        <name>substrate</name>
        <note>ligand shared between two neighboring subunits</note>
    </ligand>
</feature>
<comment type="similarity">
    <text evidence="3">Belongs to the enoyl-CoA hydratase/isomerase family. MenB subfamily.</text>
</comment>
<dbReference type="Gene3D" id="3.90.226.10">
    <property type="entry name" value="2-enoyl-CoA Hydratase, Chain A, domain 1"/>
    <property type="match status" value="1"/>
</dbReference>
<dbReference type="AlphaFoldDB" id="A0A1H1RQ87"/>
<dbReference type="InterPro" id="IPR018376">
    <property type="entry name" value="Enoyl-CoA_hyd/isom_CS"/>
</dbReference>
<feature type="binding site" description="in other chain" evidence="3">
    <location>
        <position position="88"/>
    </location>
    <ligand>
        <name>substrate</name>
        <note>ligand shared between two neighboring subunits</note>
    </ligand>
</feature>
<gene>
    <name evidence="3" type="primary">menB</name>
    <name evidence="4" type="ORF">SAMN04489751_1878</name>
</gene>
<keyword evidence="3" id="KW-0474">Menaquinone biosynthesis</keyword>
<feature type="binding site" description="in other chain" evidence="3">
    <location>
        <begin position="119"/>
        <end position="123"/>
    </location>
    <ligand>
        <name>substrate</name>
        <note>ligand shared between two neighboring subunits</note>
    </ligand>
</feature>
<dbReference type="InterPro" id="IPR001753">
    <property type="entry name" value="Enoyl-CoA_hydra/iso"/>
</dbReference>
<evidence type="ECO:0000256" key="2">
    <source>
        <dbReference type="ARBA" id="ARBA00023239"/>
    </source>
</evidence>
<comment type="caution">
    <text evidence="3">Lacks conserved residue(s) required for the propagation of feature annotation.</text>
</comment>
<dbReference type="UniPathway" id="UPA01057">
    <property type="reaction ID" value="UER00167"/>
</dbReference>
<dbReference type="Proteomes" id="UP000199700">
    <property type="component" value="Chromosome"/>
</dbReference>
<dbReference type="PROSITE" id="PS00166">
    <property type="entry name" value="ENOYL_COA_HYDRATASE"/>
    <property type="match status" value="1"/>
</dbReference>
<evidence type="ECO:0000313" key="4">
    <source>
        <dbReference type="EMBL" id="SDS37921.1"/>
    </source>
</evidence>
<dbReference type="CDD" id="cd06558">
    <property type="entry name" value="crotonase-like"/>
    <property type="match status" value="1"/>
</dbReference>
<evidence type="ECO:0000313" key="5">
    <source>
        <dbReference type="Proteomes" id="UP000199700"/>
    </source>
</evidence>
<evidence type="ECO:0000256" key="3">
    <source>
        <dbReference type="HAMAP-Rule" id="MF_01934"/>
    </source>
</evidence>
<feature type="site" description="Important for catalysis" evidence="3">
    <location>
        <position position="88"/>
    </location>
</feature>
<dbReference type="HAMAP" id="MF_01934">
    <property type="entry name" value="MenB"/>
    <property type="match status" value="1"/>
</dbReference>
<comment type="catalytic activity">
    <reaction evidence="1 3">
        <text>2-succinylbenzoyl-CoA + H(+) = 1,4-dihydroxy-2-naphthoyl-CoA + H2O</text>
        <dbReference type="Rhea" id="RHEA:26562"/>
        <dbReference type="ChEBI" id="CHEBI:15377"/>
        <dbReference type="ChEBI" id="CHEBI:15378"/>
        <dbReference type="ChEBI" id="CHEBI:57364"/>
        <dbReference type="ChEBI" id="CHEBI:58897"/>
        <dbReference type="EC" id="4.1.3.36"/>
    </reaction>
</comment>
<accession>A0A1H1RQ87</accession>
<dbReference type="UniPathway" id="UPA00079"/>
<dbReference type="RefSeq" id="WP_092105076.1">
    <property type="nucleotide sequence ID" value="NZ_LT629739.1"/>
</dbReference>
<dbReference type="GO" id="GO:0009234">
    <property type="term" value="P:menaquinone biosynthetic process"/>
    <property type="evidence" value="ECO:0007669"/>
    <property type="project" value="UniProtKB-UniRule"/>
</dbReference>
<keyword evidence="2 3" id="KW-0456">Lyase</keyword>
<comment type="pathway">
    <text evidence="3">Quinol/quinone metabolism; 1,4-dihydroxy-2-naphthoate biosynthesis; 1,4-dihydroxy-2-naphthoate from chorismate: step 6/7.</text>
</comment>
<comment type="function">
    <text evidence="3">Converts o-succinylbenzoyl-CoA (OSB-CoA) to 1,4-dihydroxy-2-naphthoyl-CoA (DHNA-CoA).</text>
</comment>